<proteinExistence type="predicted"/>
<dbReference type="Proteomes" id="UP000683139">
    <property type="component" value="Unassembled WGS sequence"/>
</dbReference>
<reference evidence="2" key="1">
    <citation type="submission" date="2021-03" db="EMBL/GenBank/DDBJ databases">
        <title>Antimicrobial resistance genes in bacteria isolated from Japanese honey, and their potential for conferring macrolide and lincosamide resistance in the American foulbrood pathogen Paenibacillus larvae.</title>
        <authorList>
            <person name="Okamoto M."/>
            <person name="Kumagai M."/>
            <person name="Kanamori H."/>
            <person name="Takamatsu D."/>
        </authorList>
    </citation>
    <scope>NUCLEOTIDE SEQUENCE</scope>
    <source>
        <strain evidence="2">J40TS1</strain>
    </source>
</reference>
<keyword evidence="3" id="KW-1185">Reference proteome</keyword>
<dbReference type="EMBL" id="BOSE01000010">
    <property type="protein sequence ID" value="GIP18662.1"/>
    <property type="molecule type" value="Genomic_DNA"/>
</dbReference>
<name>A0A919YQ80_9BACL</name>
<feature type="transmembrane region" description="Helical" evidence="1">
    <location>
        <begin position="33"/>
        <end position="51"/>
    </location>
</feature>
<evidence type="ECO:0000313" key="2">
    <source>
        <dbReference type="EMBL" id="GIP18662.1"/>
    </source>
</evidence>
<keyword evidence="1" id="KW-0472">Membrane</keyword>
<organism evidence="2 3">
    <name type="scientific">Paenibacillus montaniterrae</name>
    <dbReference type="NCBI Taxonomy" id="429341"/>
    <lineage>
        <taxon>Bacteria</taxon>
        <taxon>Bacillati</taxon>
        <taxon>Bacillota</taxon>
        <taxon>Bacilli</taxon>
        <taxon>Bacillales</taxon>
        <taxon>Paenibacillaceae</taxon>
        <taxon>Paenibacillus</taxon>
    </lineage>
</organism>
<sequence length="124" mass="14613">MFINKHSKWWLLSIVIMSIILVIDFLLEYSISPWLFFVWLYNLNFLVYSIFNGGELVMKSNGQNSSSVLEGFHNSVSFLKFLLIIVFLVVEIFRMKIPYFYILVVVVLILDIAILLFRSKVRHS</sequence>
<evidence type="ECO:0000313" key="3">
    <source>
        <dbReference type="Proteomes" id="UP000683139"/>
    </source>
</evidence>
<protein>
    <submittedName>
        <fullName evidence="2">Uncharacterized protein</fullName>
    </submittedName>
</protein>
<comment type="caution">
    <text evidence="2">The sequence shown here is derived from an EMBL/GenBank/DDBJ whole genome shotgun (WGS) entry which is preliminary data.</text>
</comment>
<feature type="transmembrane region" description="Helical" evidence="1">
    <location>
        <begin position="9"/>
        <end position="27"/>
    </location>
</feature>
<gene>
    <name evidence="2" type="ORF">J40TS1_43040</name>
</gene>
<dbReference type="AlphaFoldDB" id="A0A919YQ80"/>
<keyword evidence="1" id="KW-0812">Transmembrane</keyword>
<evidence type="ECO:0000256" key="1">
    <source>
        <dbReference type="SAM" id="Phobius"/>
    </source>
</evidence>
<feature type="transmembrane region" description="Helical" evidence="1">
    <location>
        <begin position="99"/>
        <end position="117"/>
    </location>
</feature>
<keyword evidence="1" id="KW-1133">Transmembrane helix</keyword>
<feature type="transmembrane region" description="Helical" evidence="1">
    <location>
        <begin position="72"/>
        <end position="93"/>
    </location>
</feature>
<accession>A0A919YQ80</accession>